<dbReference type="GO" id="GO:0009263">
    <property type="term" value="P:deoxyribonucleotide biosynthetic process"/>
    <property type="evidence" value="ECO:0007669"/>
    <property type="project" value="InterPro"/>
</dbReference>
<name>D7TRE0_VITVI</name>
<dbReference type="InterPro" id="IPR012348">
    <property type="entry name" value="RNR-like"/>
</dbReference>
<dbReference type="AlphaFoldDB" id="D7TRE0"/>
<keyword evidence="2" id="KW-1185">Reference proteome</keyword>
<dbReference type="PANTHER" id="PTHR23409:SF35">
    <property type="entry name" value="RIBONUCLEOSIDE-DIPHOSPHATE REDUCTASE SMALL CHAIN A"/>
    <property type="match status" value="1"/>
</dbReference>
<dbReference type="InterPro" id="IPR000358">
    <property type="entry name" value="RNR_small_fam"/>
</dbReference>
<dbReference type="HOGENOM" id="CLU_2676160_0_0_1"/>
<dbReference type="PaxDb" id="29760-VIT_00s0426g00030.t01"/>
<organism evidence="1 2">
    <name type="scientific">Vitis vinifera</name>
    <name type="common">Grape</name>
    <dbReference type="NCBI Taxonomy" id="29760"/>
    <lineage>
        <taxon>Eukaryota</taxon>
        <taxon>Viridiplantae</taxon>
        <taxon>Streptophyta</taxon>
        <taxon>Embryophyta</taxon>
        <taxon>Tracheophyta</taxon>
        <taxon>Spermatophyta</taxon>
        <taxon>Magnoliopsida</taxon>
        <taxon>eudicotyledons</taxon>
        <taxon>Gunneridae</taxon>
        <taxon>Pentapetalae</taxon>
        <taxon>rosids</taxon>
        <taxon>Vitales</taxon>
        <taxon>Vitaceae</taxon>
        <taxon>Viteae</taxon>
        <taxon>Vitis</taxon>
    </lineage>
</organism>
<sequence length="75" mass="8853">MNATLMSQYIKFVADHLLVAIGYERKYNVENPFDWMEFISLHCSRLDLVIIPLVKVFIRGDVQDGIWNYRMKVMG</sequence>
<accession>D7TRE0</accession>
<dbReference type="Gene3D" id="1.10.620.20">
    <property type="entry name" value="Ribonucleotide Reductase, subunit A"/>
    <property type="match status" value="1"/>
</dbReference>
<gene>
    <name evidence="1" type="ORF">VIT_00s0426g00030</name>
</gene>
<protein>
    <submittedName>
        <fullName evidence="1">Uncharacterized protein</fullName>
    </submittedName>
</protein>
<reference evidence="2" key="1">
    <citation type="journal article" date="2007" name="Nature">
        <title>The grapevine genome sequence suggests ancestral hexaploidization in major angiosperm phyla.</title>
        <authorList>
            <consortium name="The French-Italian Public Consortium for Grapevine Genome Characterization."/>
            <person name="Jaillon O."/>
            <person name="Aury J.-M."/>
            <person name="Noel B."/>
            <person name="Policriti A."/>
            <person name="Clepet C."/>
            <person name="Casagrande A."/>
            <person name="Choisne N."/>
            <person name="Aubourg S."/>
            <person name="Vitulo N."/>
            <person name="Jubin C."/>
            <person name="Vezzi A."/>
            <person name="Legeai F."/>
            <person name="Hugueney P."/>
            <person name="Dasilva C."/>
            <person name="Horner D."/>
            <person name="Mica E."/>
            <person name="Jublot D."/>
            <person name="Poulain J."/>
            <person name="Bruyere C."/>
            <person name="Billault A."/>
            <person name="Segurens B."/>
            <person name="Gouyvenoux M."/>
            <person name="Ugarte E."/>
            <person name="Cattonaro F."/>
            <person name="Anthouard V."/>
            <person name="Vico V."/>
            <person name="Del Fabbro C."/>
            <person name="Alaux M."/>
            <person name="Di Gaspero G."/>
            <person name="Dumas V."/>
            <person name="Felice N."/>
            <person name="Paillard S."/>
            <person name="Juman I."/>
            <person name="Moroldo M."/>
            <person name="Scalabrin S."/>
            <person name="Canaguier A."/>
            <person name="Le Clainche I."/>
            <person name="Malacrida G."/>
            <person name="Durand E."/>
            <person name="Pesole G."/>
            <person name="Laucou V."/>
            <person name="Chatelet P."/>
            <person name="Merdinoglu D."/>
            <person name="Delledonne M."/>
            <person name="Pezzotti M."/>
            <person name="Lecharny A."/>
            <person name="Scarpelli C."/>
            <person name="Artiguenave F."/>
            <person name="Pe M.E."/>
            <person name="Valle G."/>
            <person name="Morgante M."/>
            <person name="Caboche M."/>
            <person name="Adam-Blondon A.-F."/>
            <person name="Weissenbach J."/>
            <person name="Quetier F."/>
            <person name="Wincker P."/>
        </authorList>
    </citation>
    <scope>NUCLEOTIDE SEQUENCE [LARGE SCALE GENOMIC DNA]</scope>
    <source>
        <strain evidence="2">cv. Pinot noir / PN40024</strain>
    </source>
</reference>
<dbReference type="EMBL" id="FN596019">
    <property type="protein sequence ID" value="CBI33063.3"/>
    <property type="molecule type" value="Genomic_DNA"/>
</dbReference>
<dbReference type="STRING" id="29760.D7TRE0"/>
<dbReference type="InterPro" id="IPR009078">
    <property type="entry name" value="Ferritin-like_SF"/>
</dbReference>
<dbReference type="InParanoid" id="D7TRE0"/>
<dbReference type="SUPFAM" id="SSF47240">
    <property type="entry name" value="Ferritin-like"/>
    <property type="match status" value="1"/>
</dbReference>
<dbReference type="eggNOG" id="KOG1567">
    <property type="taxonomic scope" value="Eukaryota"/>
</dbReference>
<evidence type="ECO:0000313" key="2">
    <source>
        <dbReference type="Proteomes" id="UP000009183"/>
    </source>
</evidence>
<evidence type="ECO:0000313" key="1">
    <source>
        <dbReference type="EMBL" id="CBI33063.3"/>
    </source>
</evidence>
<dbReference type="PANTHER" id="PTHR23409">
    <property type="entry name" value="RIBONUCLEOSIDE-DIPHOSPHATE REDUCTASE SMALL CHAIN"/>
    <property type="match status" value="1"/>
</dbReference>
<dbReference type="Proteomes" id="UP000009183">
    <property type="component" value="Unassembled WGS sequence, unordered"/>
</dbReference>
<dbReference type="GO" id="GO:0016491">
    <property type="term" value="F:oxidoreductase activity"/>
    <property type="evidence" value="ECO:0007669"/>
    <property type="project" value="InterPro"/>
</dbReference>
<proteinExistence type="predicted"/>